<feature type="region of interest" description="Disordered" evidence="1">
    <location>
        <begin position="775"/>
        <end position="822"/>
    </location>
</feature>
<evidence type="ECO:0000313" key="3">
    <source>
        <dbReference type="EMBL" id="CAL1717161.1"/>
    </source>
</evidence>
<protein>
    <recommendedName>
        <fullName evidence="2">Fungal-type protein kinase domain-containing protein</fullName>
    </recommendedName>
</protein>
<organism evidence="3 4">
    <name type="scientific">Somion occarium</name>
    <dbReference type="NCBI Taxonomy" id="3059160"/>
    <lineage>
        <taxon>Eukaryota</taxon>
        <taxon>Fungi</taxon>
        <taxon>Dikarya</taxon>
        <taxon>Basidiomycota</taxon>
        <taxon>Agaricomycotina</taxon>
        <taxon>Agaricomycetes</taxon>
        <taxon>Polyporales</taxon>
        <taxon>Cerrenaceae</taxon>
        <taxon>Somion</taxon>
    </lineage>
</organism>
<proteinExistence type="predicted"/>
<dbReference type="EMBL" id="OZ037952">
    <property type="protein sequence ID" value="CAL1717161.1"/>
    <property type="molecule type" value="Genomic_DNA"/>
</dbReference>
<keyword evidence="4" id="KW-1185">Reference proteome</keyword>
<evidence type="ECO:0000259" key="2">
    <source>
        <dbReference type="Pfam" id="PF17667"/>
    </source>
</evidence>
<dbReference type="Pfam" id="PF17667">
    <property type="entry name" value="Pkinase_fungal"/>
    <property type="match status" value="1"/>
</dbReference>
<feature type="domain" description="Fungal-type protein kinase" evidence="2">
    <location>
        <begin position="367"/>
        <end position="662"/>
    </location>
</feature>
<gene>
    <name evidence="3" type="ORF">GFSPODELE1_LOCUS11071</name>
</gene>
<dbReference type="Proteomes" id="UP001497453">
    <property type="component" value="Chromosome 9"/>
</dbReference>
<accession>A0ABP1EAZ3</accession>
<evidence type="ECO:0000256" key="1">
    <source>
        <dbReference type="SAM" id="MobiDB-lite"/>
    </source>
</evidence>
<dbReference type="InterPro" id="IPR040976">
    <property type="entry name" value="Pkinase_fungal"/>
</dbReference>
<evidence type="ECO:0000313" key="4">
    <source>
        <dbReference type="Proteomes" id="UP001497453"/>
    </source>
</evidence>
<sequence length="822" mass="92389">MAAIQEYQSIQHPLINILSSLSDFCWSQYFICTHEDPQRVAITFSRLDQSAAMTLFTKYKHPLASGWIGCTYLTMTESSQPRTPSPVPDAKSFHKDGAEDIENSHMAQKPEDVDVATFKREHLTARPAGRGYEVRHSQYKGDVEKISGAKVEAAIYAPVCALLNKISKRIYNTYIKAKIALDHADRVLFLDHHTGPPKAPGLDIKDKPDIVGVFDTEESMKNFFNEETNSYTAVPYHSIITTVECKPEAEEGAGQAVSYTCQHARARLDMPGTYALFANTKGYRILWSDASEVVKSPFVGWDKLALLEGYIRSLYIPPKHHHLWDPTISSPVVLPDAKGSGSKAHWTITYNGKTYSDCNPFFLPLAWGRRTTVFMYEGGDDDFAVIKDAYRDDARRFEEATLIKDIHAEGIFPGMVRLLDSGSVNGKDGSTIVTARPADRDKKLVHRTKKRLVMGSRGSQFHLAKTVKDVLKATYDVIEVHRALLKRRRFLHRDLSMPNVLMYPEHSKKTTEGKQFISDPPKFIDEILGESNNNDDKCRALLIDADNSASLKSELMADPALANALREELTMRTGTPRYIARAVASGTVVNTKWSRTFSSMPSLEGRAKEIYQRVYGQEAYDIYEDSAGTFHGGRTSSRKATDVTFIHRPDHDVESIFWLLVAVFLLAKPLGEPDYSTANLYDAWGAMQRHTIAAPGHSDTREILLSQYNVESWQAALHPGLSSLAPLLDSLATQVQPEYAMMDPAPPEDHLHEVFRRLILEHIVRMGDTDIDLEIGITREAEPPTHGKRKADEDPDKDSRKDSKRSKGNQSTRHHNSYYLSK</sequence>
<feature type="compositionally biased region" description="Basic residues" evidence="1">
    <location>
        <begin position="802"/>
        <end position="816"/>
    </location>
</feature>
<reference evidence="4" key="1">
    <citation type="submission" date="2024-04" db="EMBL/GenBank/DDBJ databases">
        <authorList>
            <person name="Shaw F."/>
            <person name="Minotto A."/>
        </authorList>
    </citation>
    <scope>NUCLEOTIDE SEQUENCE [LARGE SCALE GENOMIC DNA]</scope>
</reference>
<name>A0ABP1EAZ3_9APHY</name>